<dbReference type="HOGENOM" id="CLU_163804_0_0_2"/>
<organism evidence="2 3">
    <name type="scientific">Thermococcus paralvinellae</name>
    <dbReference type="NCBI Taxonomy" id="582419"/>
    <lineage>
        <taxon>Archaea</taxon>
        <taxon>Methanobacteriati</taxon>
        <taxon>Methanobacteriota</taxon>
        <taxon>Thermococci</taxon>
        <taxon>Thermococcales</taxon>
        <taxon>Thermococcaceae</taxon>
        <taxon>Thermococcus</taxon>
    </lineage>
</organism>
<protein>
    <recommendedName>
        <fullName evidence="1">MIP18 family-like domain-containing protein</fullName>
    </recommendedName>
</protein>
<dbReference type="STRING" id="582419.TES1_0429"/>
<name>W0I5Z4_9EURY</name>
<keyword evidence="3" id="KW-1185">Reference proteome</keyword>
<dbReference type="OrthoDB" id="371709at2157"/>
<dbReference type="AlphaFoldDB" id="W0I5Z4"/>
<dbReference type="KEGG" id="ths:TES1_0429"/>
<feature type="domain" description="MIP18 family-like" evidence="1">
    <location>
        <begin position="26"/>
        <end position="86"/>
    </location>
</feature>
<dbReference type="Pfam" id="PF01883">
    <property type="entry name" value="FeS_assembly_P"/>
    <property type="match status" value="1"/>
</dbReference>
<dbReference type="SUPFAM" id="SSF117916">
    <property type="entry name" value="Fe-S cluster assembly (FSCA) domain-like"/>
    <property type="match status" value="1"/>
</dbReference>
<sequence>MGLFDFLKQKEPKDVKKKELPEEVRRVVEILKKVRDPETELSIVDEGLVYGLTVKGKLVQVFLLMARSTPECHFCRMIAINVQRKILDEIIRILKEEGFDKVEVYNELGLLLAEE</sequence>
<evidence type="ECO:0000313" key="3">
    <source>
        <dbReference type="Proteomes" id="UP000019027"/>
    </source>
</evidence>
<reference evidence="2 3" key="1">
    <citation type="journal article" date="2014" name="Int. J. Syst. Evol. Microbiol.">
        <title>Thermococcus paralvinellae sp. nov. and Thermococcus cleftensis sp. nov. of hyperthermophilic heterotrophs from deep-sea hydrothermal vents.</title>
        <authorList>
            <person name="Hensley S.A."/>
            <person name="Jung J.H."/>
            <person name="Park C.S."/>
            <person name="Holden J.F."/>
        </authorList>
    </citation>
    <scope>NUCLEOTIDE SEQUENCE [LARGE SCALE GENOMIC DNA]</scope>
    <source>
        <strain evidence="2 3">ES1</strain>
    </source>
</reference>
<accession>W0I5Z4</accession>
<dbReference type="EMBL" id="CP006965">
    <property type="protein sequence ID" value="AHF79823.1"/>
    <property type="molecule type" value="Genomic_DNA"/>
</dbReference>
<dbReference type="InterPro" id="IPR034904">
    <property type="entry name" value="FSCA_dom_sf"/>
</dbReference>
<proteinExistence type="predicted"/>
<evidence type="ECO:0000313" key="2">
    <source>
        <dbReference type="EMBL" id="AHF79823.1"/>
    </source>
</evidence>
<dbReference type="Proteomes" id="UP000019027">
    <property type="component" value="Chromosome"/>
</dbReference>
<dbReference type="Gene3D" id="3.30.300.130">
    <property type="entry name" value="Fe-S cluster assembly (FSCA)"/>
    <property type="match status" value="1"/>
</dbReference>
<dbReference type="GeneID" id="24907028"/>
<dbReference type="RefSeq" id="WP_042679832.1">
    <property type="nucleotide sequence ID" value="NZ_CP006965.1"/>
</dbReference>
<dbReference type="InterPro" id="IPR002744">
    <property type="entry name" value="MIP18-like"/>
</dbReference>
<gene>
    <name evidence="2" type="ORF">TES1_0429</name>
</gene>
<evidence type="ECO:0000259" key="1">
    <source>
        <dbReference type="Pfam" id="PF01883"/>
    </source>
</evidence>